<dbReference type="AlphaFoldDB" id="A0A7X9IKK3"/>
<name>A0A7X9IKK3_9DELT</name>
<organism evidence="3 4">
    <name type="scientific">SAR324 cluster bacterium</name>
    <dbReference type="NCBI Taxonomy" id="2024889"/>
    <lineage>
        <taxon>Bacteria</taxon>
        <taxon>Deltaproteobacteria</taxon>
        <taxon>SAR324 cluster</taxon>
    </lineage>
</organism>
<keyword evidence="1" id="KW-0732">Signal</keyword>
<reference evidence="3 4" key="1">
    <citation type="journal article" date="2020" name="Biotechnol. Biofuels">
        <title>New insights from the biogas microbiome by comprehensive genome-resolved metagenomics of nearly 1600 species originating from multiple anaerobic digesters.</title>
        <authorList>
            <person name="Campanaro S."/>
            <person name="Treu L."/>
            <person name="Rodriguez-R L.M."/>
            <person name="Kovalovszki A."/>
            <person name="Ziels R.M."/>
            <person name="Maus I."/>
            <person name="Zhu X."/>
            <person name="Kougias P.G."/>
            <person name="Basile A."/>
            <person name="Luo G."/>
            <person name="Schluter A."/>
            <person name="Konstantinidis K.T."/>
            <person name="Angelidaki I."/>
        </authorList>
    </citation>
    <scope>NUCLEOTIDE SEQUENCE [LARGE SCALE GENOMIC DNA]</scope>
    <source>
        <strain evidence="3">AS27yjCOA_65</strain>
    </source>
</reference>
<feature type="signal peptide" evidence="1">
    <location>
        <begin position="1"/>
        <end position="27"/>
    </location>
</feature>
<dbReference type="EMBL" id="JAAZON010000623">
    <property type="protein sequence ID" value="NMC64198.1"/>
    <property type="molecule type" value="Genomic_DNA"/>
</dbReference>
<feature type="chain" id="PRO_5030849961" evidence="1">
    <location>
        <begin position="28"/>
        <end position="206"/>
    </location>
</feature>
<gene>
    <name evidence="3" type="ORF">GYA55_13620</name>
</gene>
<evidence type="ECO:0000313" key="4">
    <source>
        <dbReference type="Proteomes" id="UP000524246"/>
    </source>
</evidence>
<sequence length="206" mass="23037">MEESRFKILCRFYVSSLFALTVALPLASDPFFKQQLGDTLSGLFASSAHESNAIQEDWDKNRVHLSFEDSTAARLMGSMSTIVVKAANKHKLDPALVKAVIHVESKFDSSGVSPKGALGVMQLMPATARRLGVKNVRDPIQNIYCGSKYLRHLLDMFDNDLRLALAAYNAGPAKVRYYKGVPPYPETQNYVKKVMSAYRGYREMYS</sequence>
<dbReference type="PANTHER" id="PTHR37423">
    <property type="entry name" value="SOLUBLE LYTIC MUREIN TRANSGLYCOSYLASE-RELATED"/>
    <property type="match status" value="1"/>
</dbReference>
<dbReference type="InterPro" id="IPR008258">
    <property type="entry name" value="Transglycosylase_SLT_dom_1"/>
</dbReference>
<dbReference type="CDD" id="cd00254">
    <property type="entry name" value="LT-like"/>
    <property type="match status" value="1"/>
</dbReference>
<feature type="domain" description="Transglycosylase SLT" evidence="2">
    <location>
        <begin position="84"/>
        <end position="180"/>
    </location>
</feature>
<evidence type="ECO:0000313" key="3">
    <source>
        <dbReference type="EMBL" id="NMC64198.1"/>
    </source>
</evidence>
<dbReference type="Pfam" id="PF01464">
    <property type="entry name" value="SLT"/>
    <property type="match status" value="1"/>
</dbReference>
<dbReference type="Gene3D" id="1.10.530.10">
    <property type="match status" value="1"/>
</dbReference>
<evidence type="ECO:0000259" key="2">
    <source>
        <dbReference type="Pfam" id="PF01464"/>
    </source>
</evidence>
<proteinExistence type="predicted"/>
<evidence type="ECO:0000256" key="1">
    <source>
        <dbReference type="SAM" id="SignalP"/>
    </source>
</evidence>
<comment type="caution">
    <text evidence="3">The sequence shown here is derived from an EMBL/GenBank/DDBJ whole genome shotgun (WGS) entry which is preliminary data.</text>
</comment>
<dbReference type="Proteomes" id="UP000524246">
    <property type="component" value="Unassembled WGS sequence"/>
</dbReference>
<dbReference type="PANTHER" id="PTHR37423:SF2">
    <property type="entry name" value="MEMBRANE-BOUND LYTIC MUREIN TRANSGLYCOSYLASE C"/>
    <property type="match status" value="1"/>
</dbReference>
<dbReference type="SUPFAM" id="SSF53955">
    <property type="entry name" value="Lysozyme-like"/>
    <property type="match status" value="1"/>
</dbReference>
<protein>
    <submittedName>
        <fullName evidence="3">Lytic transglycosylase domain-containing protein</fullName>
    </submittedName>
</protein>
<dbReference type="InterPro" id="IPR023346">
    <property type="entry name" value="Lysozyme-like_dom_sf"/>
</dbReference>
<accession>A0A7X9IKK3</accession>